<evidence type="ECO:0000313" key="1">
    <source>
        <dbReference type="EMBL" id="SFG02525.1"/>
    </source>
</evidence>
<protein>
    <submittedName>
        <fullName evidence="1">Uncharacterized protein</fullName>
    </submittedName>
</protein>
<dbReference type="EMBL" id="FOPC01000001">
    <property type="protein sequence ID" value="SFG02525.1"/>
    <property type="molecule type" value="Genomic_DNA"/>
</dbReference>
<keyword evidence="2" id="KW-1185">Reference proteome</keyword>
<evidence type="ECO:0000313" key="2">
    <source>
        <dbReference type="Proteomes" id="UP000199642"/>
    </source>
</evidence>
<accession>A0A1I2NF11</accession>
<dbReference type="OrthoDB" id="839863at2"/>
<dbReference type="RefSeq" id="WP_092788279.1">
    <property type="nucleotide sequence ID" value="NZ_FOPC01000001.1"/>
</dbReference>
<reference evidence="2" key="1">
    <citation type="submission" date="2016-10" db="EMBL/GenBank/DDBJ databases">
        <authorList>
            <person name="Varghese N."/>
            <person name="Submissions S."/>
        </authorList>
    </citation>
    <scope>NUCLEOTIDE SEQUENCE [LARGE SCALE GENOMIC DNA]</scope>
    <source>
        <strain evidence="2">DSM 19315</strain>
    </source>
</reference>
<organism evidence="1 2">
    <name type="scientific">Algoriphagus hitonicola</name>
    <dbReference type="NCBI Taxonomy" id="435880"/>
    <lineage>
        <taxon>Bacteria</taxon>
        <taxon>Pseudomonadati</taxon>
        <taxon>Bacteroidota</taxon>
        <taxon>Cytophagia</taxon>
        <taxon>Cytophagales</taxon>
        <taxon>Cyclobacteriaceae</taxon>
        <taxon>Algoriphagus</taxon>
    </lineage>
</organism>
<sequence>MKNPHLPIAVFVLLLCFTSCENLEEKLQEKVNLINEKAGSLDSLMNKELEKINSLDSLVNKELDKVQKLDSMLNREIQKVSSVDSLFNSTGSKIDSMVQDKVERIKQIGN</sequence>
<dbReference type="AlphaFoldDB" id="A0A1I2NF11"/>
<proteinExistence type="predicted"/>
<name>A0A1I2NF11_9BACT</name>
<dbReference type="Proteomes" id="UP000199642">
    <property type="component" value="Unassembled WGS sequence"/>
</dbReference>
<gene>
    <name evidence="1" type="ORF">SAMN04487988_10193</name>
</gene>